<protein>
    <submittedName>
        <fullName evidence="2">Uncharacterized protein</fullName>
    </submittedName>
</protein>
<feature type="region of interest" description="Disordered" evidence="1">
    <location>
        <begin position="406"/>
        <end position="455"/>
    </location>
</feature>
<proteinExistence type="predicted"/>
<name>A0AAW0B837_9AGAR</name>
<evidence type="ECO:0000313" key="2">
    <source>
        <dbReference type="EMBL" id="KAK7021779.1"/>
    </source>
</evidence>
<feature type="compositionally biased region" description="Low complexity" evidence="1">
    <location>
        <begin position="414"/>
        <end position="443"/>
    </location>
</feature>
<gene>
    <name evidence="2" type="ORF">VNI00_017290</name>
</gene>
<feature type="region of interest" description="Disordered" evidence="1">
    <location>
        <begin position="81"/>
        <end position="110"/>
    </location>
</feature>
<dbReference type="AlphaFoldDB" id="A0AAW0B837"/>
<feature type="compositionally biased region" description="Basic and acidic residues" evidence="1">
    <location>
        <begin position="1"/>
        <end position="16"/>
    </location>
</feature>
<sequence length="774" mass="85927">MDDNKHKLTKESDQRWQSKAGRGGKFDLLIKNQDLLTPLLPTDHYNRVREYMADIRHSGPAGSLEEDNDGAITSGEDIKVMGKRKRRNKAEQATVDTADASSSKPRGRPSWARGRKLKILLENEDLFHKDHCAYYQRCTQLFVDEFGYDLPYDQLPDPDAPPQEPSMSLDSDQQEERDRREDFRKNVYHKISEWARNRWLAKKSDGPEVDKVLSAVTTLAKKKPTYKSELQYFQDRYWHTMVRPEFEKKWGVLKTFSKNQRRIAEVNRISKEVYSAQPEEFKAKLREDYQREFQREMEDFNASKENKLPETAAVYDGRWVRVAQVVPCIADGLASHYGVSVTIILAGPRASGEIEVESVTGLVPDAVCNIPLDKFDAKRYRTVHDLCGDWARTLFSPATCASRVVDNENDDSQDQPADPPSASKDTSHAHSTATSSLSTSTITVDNRPNESRGLDPAATTVTVEALPLPHNEGQESLSATSGDEKAMSLLTSQDLQHMAQGSLLTPEEMEQMVGRAAGQIGEGSLDLYFPGQQGTNDGPGPQNFEFGNGFNFSNVSTFYNNNGNSNSMNSMYYDEPQIPFNTSSFSGSSQSQYGQHMFGSGMSHLADATHVNNMSTTYPSGIEPQSGPTPLNDPTKINRASFDLATQANLLGFGHTVSAELASPKPSIIQGHPSVQEHPPGGVSAPTSDGGPGIVDRSLAGTKVNKAGARKRKPATKTSEQDTLHKRQRISEQSGLSRPARNRKSARHYIPEDGVTAKALTDQVQARKGKKQRR</sequence>
<feature type="region of interest" description="Disordered" evidence="1">
    <location>
        <begin position="152"/>
        <end position="181"/>
    </location>
</feature>
<organism evidence="2 3">
    <name type="scientific">Paramarasmius palmivorus</name>
    <dbReference type="NCBI Taxonomy" id="297713"/>
    <lineage>
        <taxon>Eukaryota</taxon>
        <taxon>Fungi</taxon>
        <taxon>Dikarya</taxon>
        <taxon>Basidiomycota</taxon>
        <taxon>Agaricomycotina</taxon>
        <taxon>Agaricomycetes</taxon>
        <taxon>Agaricomycetidae</taxon>
        <taxon>Agaricales</taxon>
        <taxon>Marasmiineae</taxon>
        <taxon>Marasmiaceae</taxon>
        <taxon>Paramarasmius</taxon>
    </lineage>
</organism>
<reference evidence="2 3" key="1">
    <citation type="submission" date="2024-01" db="EMBL/GenBank/DDBJ databases">
        <title>A draft genome for a cacao thread blight-causing isolate of Paramarasmius palmivorus.</title>
        <authorList>
            <person name="Baruah I.K."/>
            <person name="Bukari Y."/>
            <person name="Amoako-Attah I."/>
            <person name="Meinhardt L.W."/>
            <person name="Bailey B.A."/>
            <person name="Cohen S.P."/>
        </authorList>
    </citation>
    <scope>NUCLEOTIDE SEQUENCE [LARGE SCALE GENOMIC DNA]</scope>
    <source>
        <strain evidence="2 3">GH-12</strain>
    </source>
</reference>
<keyword evidence="3" id="KW-1185">Reference proteome</keyword>
<feature type="region of interest" description="Disordered" evidence="1">
    <location>
        <begin position="1"/>
        <end position="23"/>
    </location>
</feature>
<evidence type="ECO:0000256" key="1">
    <source>
        <dbReference type="SAM" id="MobiDB-lite"/>
    </source>
</evidence>
<accession>A0AAW0B837</accession>
<dbReference type="EMBL" id="JAYKXP010000163">
    <property type="protein sequence ID" value="KAK7021779.1"/>
    <property type="molecule type" value="Genomic_DNA"/>
</dbReference>
<comment type="caution">
    <text evidence="2">The sequence shown here is derived from an EMBL/GenBank/DDBJ whole genome shotgun (WGS) entry which is preliminary data.</text>
</comment>
<feature type="region of interest" description="Disordered" evidence="1">
    <location>
        <begin position="665"/>
        <end position="774"/>
    </location>
</feature>
<evidence type="ECO:0000313" key="3">
    <source>
        <dbReference type="Proteomes" id="UP001383192"/>
    </source>
</evidence>
<dbReference type="Proteomes" id="UP001383192">
    <property type="component" value="Unassembled WGS sequence"/>
</dbReference>